<feature type="domain" description="GmrSD restriction endonucleases N-terminal" evidence="1">
    <location>
        <begin position="22"/>
        <end position="158"/>
    </location>
</feature>
<dbReference type="EMBL" id="FNYO01000044">
    <property type="protein sequence ID" value="SEJ15318.1"/>
    <property type="molecule type" value="Genomic_DNA"/>
</dbReference>
<dbReference type="InterPro" id="IPR004919">
    <property type="entry name" value="GmrSD_N"/>
</dbReference>
<evidence type="ECO:0000313" key="5">
    <source>
        <dbReference type="Proteomes" id="UP000199250"/>
    </source>
</evidence>
<evidence type="ECO:0000313" key="3">
    <source>
        <dbReference type="EMBL" id="SEJ15318.1"/>
    </source>
</evidence>
<evidence type="ECO:0000259" key="1">
    <source>
        <dbReference type="Pfam" id="PF03235"/>
    </source>
</evidence>
<evidence type="ECO:0000313" key="2">
    <source>
        <dbReference type="EMBL" id="SEI60315.1"/>
    </source>
</evidence>
<reference evidence="4 5" key="1">
    <citation type="submission" date="2016-10" db="EMBL/GenBank/DDBJ databases">
        <authorList>
            <person name="de Groot N.N."/>
        </authorList>
    </citation>
    <scope>NUCLEOTIDE SEQUENCE [LARGE SCALE GENOMIC DNA]</scope>
    <source>
        <strain evidence="3 4">DSM 1041</strain>
        <strain evidence="2 5">DSM 373</strain>
    </source>
</reference>
<accession>A0A1H6S9B7</accession>
<dbReference type="RefSeq" id="WP_090730425.1">
    <property type="nucleotide sequence ID" value="NZ_FNYO01000044.1"/>
</dbReference>
<dbReference type="Proteomes" id="UP000199005">
    <property type="component" value="Unassembled WGS sequence"/>
</dbReference>
<evidence type="ECO:0000313" key="4">
    <source>
        <dbReference type="Proteomes" id="UP000199005"/>
    </source>
</evidence>
<sequence length="451" mass="50882">MAKKWQSSPHTIADIREWNGNGTLLLQPDYQRREVWGDAARVMLIDSILNDIPMPKIFVSRTIKEMRTYRSVIDGQQRISTILSFLEDGFKLEDPYNGPYDGMTFSQLPSEVRDDVLLYAIDFNEASGLPPEELREVYSRVNKYLVPLNRQELRKADFPGEFLRISEEMANLDSLDELGLFNATARRRSLDVEYVSELLAAQLRGISDKKDAIDVCCRDYAAWPEADSSAARAEFERVITDITKIFDSNYPMKKTRWKQKADFYSFFFAVLSLRRGGFSLPVDVSVLRQDLMLLDKRIAPTAEVPILSKYAVYCVSQANSASSRNWRMQFIRAILRGTYAAAMDDDEQRAIMSETATDIRFAIDPSFTGDGCPPAEGFECGGCGGFDEGETSLAKTVLYWPTGTTAFQLSNARWAHVKCRGDIAAEVVIDGADMPGAIEDGYDYDNDEDEV</sequence>
<dbReference type="Pfam" id="PF03235">
    <property type="entry name" value="GmrSD_N"/>
    <property type="match status" value="1"/>
</dbReference>
<proteinExistence type="predicted"/>
<dbReference type="PANTHER" id="PTHR39639:SF1">
    <property type="entry name" value="DUF262 DOMAIN-CONTAINING PROTEIN"/>
    <property type="match status" value="1"/>
</dbReference>
<dbReference type="OrthoDB" id="9798761at2"/>
<dbReference type="PANTHER" id="PTHR39639">
    <property type="entry name" value="CHROMOSOME 16, WHOLE GENOME SHOTGUN SEQUENCE"/>
    <property type="match status" value="1"/>
</dbReference>
<name>A0A1H6S9B7_9GAMM</name>
<dbReference type="Proteomes" id="UP000199250">
    <property type="component" value="Unassembled WGS sequence"/>
</dbReference>
<gene>
    <name evidence="2" type="ORF">SAMN04244572_01015</name>
    <name evidence="3" type="ORF">SAMN04244579_03311</name>
</gene>
<dbReference type="STRING" id="170623.SAMN04244579_03311"/>
<dbReference type="AlphaFoldDB" id="A0A1H6S9B7"/>
<dbReference type="EMBL" id="FNYQ01000011">
    <property type="protein sequence ID" value="SEI60315.1"/>
    <property type="molecule type" value="Genomic_DNA"/>
</dbReference>
<organism evidence="2 5">
    <name type="scientific">Azotobacter beijerinckii</name>
    <dbReference type="NCBI Taxonomy" id="170623"/>
    <lineage>
        <taxon>Bacteria</taxon>
        <taxon>Pseudomonadati</taxon>
        <taxon>Pseudomonadota</taxon>
        <taxon>Gammaproteobacteria</taxon>
        <taxon>Pseudomonadales</taxon>
        <taxon>Pseudomonadaceae</taxon>
        <taxon>Azotobacter</taxon>
    </lineage>
</organism>
<protein>
    <recommendedName>
        <fullName evidence="1">GmrSD restriction endonucleases N-terminal domain-containing protein</fullName>
    </recommendedName>
</protein>